<proteinExistence type="predicted"/>
<comment type="caution">
    <text evidence="1">The sequence shown here is derived from an EMBL/GenBank/DDBJ whole genome shotgun (WGS) entry which is preliminary data.</text>
</comment>
<accession>A0A4S3J4Z5</accession>
<organism evidence="1 2">
    <name type="scientific">Aspergillus tanneri</name>
    <dbReference type="NCBI Taxonomy" id="1220188"/>
    <lineage>
        <taxon>Eukaryota</taxon>
        <taxon>Fungi</taxon>
        <taxon>Dikarya</taxon>
        <taxon>Ascomycota</taxon>
        <taxon>Pezizomycotina</taxon>
        <taxon>Eurotiomycetes</taxon>
        <taxon>Eurotiomycetidae</taxon>
        <taxon>Eurotiales</taxon>
        <taxon>Aspergillaceae</taxon>
        <taxon>Aspergillus</taxon>
        <taxon>Aspergillus subgen. Circumdati</taxon>
    </lineage>
</organism>
<dbReference type="Proteomes" id="UP000308092">
    <property type="component" value="Unassembled WGS sequence"/>
</dbReference>
<protein>
    <submittedName>
        <fullName evidence="1">Uncharacterized protein</fullName>
    </submittedName>
</protein>
<dbReference type="AlphaFoldDB" id="A0A4S3J4Z5"/>
<sequence length="72" mass="7927">MSQYVAVDVAVAVDIEASVEAVGRDVWKVRRRVGFVVDDVDVDVDWLWLNLPIQMKVSDEAGEATVAGRRPG</sequence>
<evidence type="ECO:0000313" key="2">
    <source>
        <dbReference type="Proteomes" id="UP000308092"/>
    </source>
</evidence>
<gene>
    <name evidence="1" type="ORF">EYZ11_012692</name>
</gene>
<reference evidence="1 2" key="1">
    <citation type="submission" date="2019-03" db="EMBL/GenBank/DDBJ databases">
        <title>The genome sequence of a newly discovered highly antifungal drug resistant Aspergillus species, Aspergillus tanneri NIH 1004.</title>
        <authorList>
            <person name="Mounaud S."/>
            <person name="Singh I."/>
            <person name="Joardar V."/>
            <person name="Pakala S."/>
            <person name="Pakala S."/>
            <person name="Venepally P."/>
            <person name="Hoover J."/>
            <person name="Nierman W."/>
            <person name="Chung J."/>
            <person name="Losada L."/>
        </authorList>
    </citation>
    <scope>NUCLEOTIDE SEQUENCE [LARGE SCALE GENOMIC DNA]</scope>
    <source>
        <strain evidence="1 2">NIH1004</strain>
    </source>
</reference>
<dbReference type="VEuPathDB" id="FungiDB:EYZ11_012692"/>
<dbReference type="EMBL" id="SOSA01001015">
    <property type="protein sequence ID" value="THC87861.1"/>
    <property type="molecule type" value="Genomic_DNA"/>
</dbReference>
<keyword evidence="2" id="KW-1185">Reference proteome</keyword>
<evidence type="ECO:0000313" key="1">
    <source>
        <dbReference type="EMBL" id="THC87861.1"/>
    </source>
</evidence>
<name>A0A4S3J4Z5_9EURO</name>